<dbReference type="InterPro" id="IPR003835">
    <property type="entry name" value="Glyco_trans_19"/>
</dbReference>
<dbReference type="KEGG" id="scs:Sta7437_2857"/>
<dbReference type="HOGENOM" id="CLU_023761_0_0_3"/>
<dbReference type="eggNOG" id="COG0763">
    <property type="taxonomic scope" value="Bacteria"/>
</dbReference>
<accession>K9XXI6</accession>
<dbReference type="EMBL" id="CP003653">
    <property type="protein sequence ID" value="AFZ36377.1"/>
    <property type="molecule type" value="Genomic_DNA"/>
</dbReference>
<gene>
    <name evidence="1" type="ordered locus">Sta7437_2857</name>
</gene>
<dbReference type="PANTHER" id="PTHR30372">
    <property type="entry name" value="LIPID-A-DISACCHARIDE SYNTHASE"/>
    <property type="match status" value="1"/>
</dbReference>
<evidence type="ECO:0000313" key="2">
    <source>
        <dbReference type="Proteomes" id="UP000010473"/>
    </source>
</evidence>
<dbReference type="SUPFAM" id="SSF53756">
    <property type="entry name" value="UDP-Glycosyltransferase/glycogen phosphorylase"/>
    <property type="match status" value="1"/>
</dbReference>
<dbReference type="OrthoDB" id="502628at2"/>
<dbReference type="PATRIC" id="fig|111780.3.peg.2972"/>
<dbReference type="GO" id="GO:0008915">
    <property type="term" value="F:lipid-A-disaccharide synthase activity"/>
    <property type="evidence" value="ECO:0007669"/>
    <property type="project" value="InterPro"/>
</dbReference>
<dbReference type="GO" id="GO:0009245">
    <property type="term" value="P:lipid A biosynthetic process"/>
    <property type="evidence" value="ECO:0007669"/>
    <property type="project" value="InterPro"/>
</dbReference>
<sequence>MCSVDILILANGPGEITTWVRPVVQALRQELNLNPERDRAKARISVVLSPCPHSTGQEAAIMKSYPEVDRVQTAEHFFSFLLSGKTADNWDWYDRGIVIFLGGDQFYALILGRRLGYQTLVYAEWEARWYRWLDHFAVMKPEVMAKVPAKYHYKFTVVGDLIADINQSSQTKNLPLKPVIGLLPGSKPAKLAQGIPLCLAIAEKIQAQRPDVTFIIPVAPTLSLTTLAQYSDHQLNPIINQLGGVGGYLSSEQIVTTGGTTIKLITQFPAYDELIQCQLCLTTVGANTAELGSLAIPMIVLIPTQQLDAMRAWDGLPGILANLPGIGSSFAKLINWLVIKQKRLFAWPNIWAKAEIVPELIGRLQPNQIAEMVLDYLDHPEKLQQIRDQLIAVRGDKGASQKIARITIQKLHINSENL</sequence>
<dbReference type="AlphaFoldDB" id="K9XXI6"/>
<dbReference type="Proteomes" id="UP000010473">
    <property type="component" value="Chromosome"/>
</dbReference>
<protein>
    <submittedName>
        <fullName evidence="1">Lipid-A-disaccharide synthase</fullName>
    </submittedName>
</protein>
<dbReference type="RefSeq" id="WP_015194044.1">
    <property type="nucleotide sequence ID" value="NC_019748.1"/>
</dbReference>
<dbReference type="GO" id="GO:0016020">
    <property type="term" value="C:membrane"/>
    <property type="evidence" value="ECO:0007669"/>
    <property type="project" value="GOC"/>
</dbReference>
<dbReference type="STRING" id="111780.Sta7437_2857"/>
<keyword evidence="2" id="KW-1185">Reference proteome</keyword>
<dbReference type="GO" id="GO:0005543">
    <property type="term" value="F:phospholipid binding"/>
    <property type="evidence" value="ECO:0007669"/>
    <property type="project" value="TreeGrafter"/>
</dbReference>
<evidence type="ECO:0000313" key="1">
    <source>
        <dbReference type="EMBL" id="AFZ36377.1"/>
    </source>
</evidence>
<dbReference type="PANTHER" id="PTHR30372:SF6">
    <property type="entry name" value="LIPID-A-DISACCHARIDE SYNTHASE"/>
    <property type="match status" value="1"/>
</dbReference>
<name>K9XXI6_STAC7</name>
<organism evidence="1 2">
    <name type="scientific">Stanieria cyanosphaera (strain ATCC 29371 / PCC 7437)</name>
    <dbReference type="NCBI Taxonomy" id="111780"/>
    <lineage>
        <taxon>Bacteria</taxon>
        <taxon>Bacillati</taxon>
        <taxon>Cyanobacteriota</taxon>
        <taxon>Cyanophyceae</taxon>
        <taxon>Pleurocapsales</taxon>
        <taxon>Dermocarpellaceae</taxon>
        <taxon>Stanieria</taxon>
    </lineage>
</organism>
<reference evidence="2" key="1">
    <citation type="journal article" date="2013" name="Proc. Natl. Acad. Sci. U.S.A.">
        <title>Improving the coverage of the cyanobacterial phylum using diversity-driven genome sequencing.</title>
        <authorList>
            <person name="Shih P.M."/>
            <person name="Wu D."/>
            <person name="Latifi A."/>
            <person name="Axen S.D."/>
            <person name="Fewer D.P."/>
            <person name="Talla E."/>
            <person name="Calteau A."/>
            <person name="Cai F."/>
            <person name="Tandeau de Marsac N."/>
            <person name="Rippka R."/>
            <person name="Herdman M."/>
            <person name="Sivonen K."/>
            <person name="Coursin T."/>
            <person name="Laurent T."/>
            <person name="Goodwin L."/>
            <person name="Nolan M."/>
            <person name="Davenport K.W."/>
            <person name="Han C.S."/>
            <person name="Rubin E.M."/>
            <person name="Eisen J.A."/>
            <person name="Woyke T."/>
            <person name="Gugger M."/>
            <person name="Kerfeld C.A."/>
        </authorList>
    </citation>
    <scope>NUCLEOTIDE SEQUENCE [LARGE SCALE GENOMIC DNA]</scope>
    <source>
        <strain evidence="2">ATCC 29371 / PCC 7437</strain>
    </source>
</reference>
<proteinExistence type="predicted"/>